<accession>A0A161IGH0</accession>
<gene>
    <name evidence="2" type="ORF">I598_1085</name>
</gene>
<name>A0A161IGH0_9MICO</name>
<keyword evidence="3" id="KW-1185">Reference proteome</keyword>
<keyword evidence="1" id="KW-0812">Transmembrane</keyword>
<organism evidence="2 3">
    <name type="scientific">Isoptericola dokdonensis DS-3</name>
    <dbReference type="NCBI Taxonomy" id="1300344"/>
    <lineage>
        <taxon>Bacteria</taxon>
        <taxon>Bacillati</taxon>
        <taxon>Actinomycetota</taxon>
        <taxon>Actinomycetes</taxon>
        <taxon>Micrococcales</taxon>
        <taxon>Promicromonosporaceae</taxon>
        <taxon>Isoptericola</taxon>
    </lineage>
</organism>
<reference evidence="2 3" key="1">
    <citation type="submission" date="2016-01" db="EMBL/GenBank/DDBJ databases">
        <title>Complete genome sequence of a soil Actinobacterium, Isoptericola dokdonensis DS-3.</title>
        <authorList>
            <person name="Kwon S.-K."/>
            <person name="Kim J.F."/>
        </authorList>
    </citation>
    <scope>NUCLEOTIDE SEQUENCE [LARGE SCALE GENOMIC DNA]</scope>
    <source>
        <strain evidence="2 3">DS-3</strain>
    </source>
</reference>
<dbReference type="AlphaFoldDB" id="A0A161IGH0"/>
<protein>
    <submittedName>
        <fullName evidence="2">Uncharacterized protein</fullName>
    </submittedName>
</protein>
<dbReference type="Proteomes" id="UP000076794">
    <property type="component" value="Chromosome"/>
</dbReference>
<dbReference type="PATRIC" id="fig|1300344.3.peg.1091"/>
<keyword evidence="1" id="KW-1133">Transmembrane helix</keyword>
<keyword evidence="1" id="KW-0472">Membrane</keyword>
<proteinExistence type="predicted"/>
<feature type="transmembrane region" description="Helical" evidence="1">
    <location>
        <begin position="6"/>
        <end position="28"/>
    </location>
</feature>
<sequence length="112" mass="12343">MVDMVTFVVWLVVTLLLAGAVFLVASVMERREGDDDVRGARAFLRDFRGGLRRHRGAVPKSVDTDMDDFFAANVEDAPGYVDAEELTDVLHRAQGRVRLPHHPPSAVGRADA</sequence>
<evidence type="ECO:0000313" key="3">
    <source>
        <dbReference type="Proteomes" id="UP000076794"/>
    </source>
</evidence>
<evidence type="ECO:0000256" key="1">
    <source>
        <dbReference type="SAM" id="Phobius"/>
    </source>
</evidence>
<dbReference type="STRING" id="1300344.I598_1085"/>
<dbReference type="EMBL" id="CP014209">
    <property type="protein sequence ID" value="ANC30654.1"/>
    <property type="molecule type" value="Genomic_DNA"/>
</dbReference>
<dbReference type="KEGG" id="ido:I598_1085"/>
<evidence type="ECO:0000313" key="2">
    <source>
        <dbReference type="EMBL" id="ANC30654.1"/>
    </source>
</evidence>